<dbReference type="Proteomes" id="UP000001037">
    <property type="component" value="Chromosome"/>
</dbReference>
<name>G0EER2_PYRF1</name>
<gene>
    <name evidence="2" type="ordered locus">Pyrfu_1016</name>
</gene>
<accession>G0EER2</accession>
<evidence type="ECO:0000313" key="3">
    <source>
        <dbReference type="Proteomes" id="UP000001037"/>
    </source>
</evidence>
<dbReference type="KEGG" id="pfm:Pyrfu_1016"/>
<dbReference type="AlphaFoldDB" id="G0EER2"/>
<dbReference type="GeneID" id="11139492"/>
<dbReference type="RefSeq" id="WP_014026561.1">
    <property type="nucleotide sequence ID" value="NC_015931.1"/>
</dbReference>
<evidence type="ECO:0000313" key="2">
    <source>
        <dbReference type="EMBL" id="AEM38884.1"/>
    </source>
</evidence>
<organism evidence="2 3">
    <name type="scientific">Pyrolobus fumarii (strain DSM 11204 / 1A)</name>
    <dbReference type="NCBI Taxonomy" id="694429"/>
    <lineage>
        <taxon>Archaea</taxon>
        <taxon>Thermoproteota</taxon>
        <taxon>Thermoprotei</taxon>
        <taxon>Desulfurococcales</taxon>
        <taxon>Pyrodictiaceae</taxon>
        <taxon>Pyrolobus</taxon>
    </lineage>
</organism>
<reference evidence="2 3" key="1">
    <citation type="journal article" date="2011" name="Stand. Genomic Sci.">
        <title>Complete genome sequence of the hyperthermophilic chemolithoautotroph Pyrolobus fumarii type strain (1A).</title>
        <authorList>
            <person name="Anderson I."/>
            <person name="Goker M."/>
            <person name="Nolan M."/>
            <person name="Lucas S."/>
            <person name="Hammon N."/>
            <person name="Deshpande S."/>
            <person name="Cheng J.F."/>
            <person name="Tapia R."/>
            <person name="Han C."/>
            <person name="Goodwin L."/>
            <person name="Pitluck S."/>
            <person name="Huntemann M."/>
            <person name="Liolios K."/>
            <person name="Ivanova N."/>
            <person name="Pagani I."/>
            <person name="Mavromatis K."/>
            <person name="Ovchinikova G."/>
            <person name="Pati A."/>
            <person name="Chen A."/>
            <person name="Palaniappan K."/>
            <person name="Land M."/>
            <person name="Hauser L."/>
            <person name="Brambilla E.M."/>
            <person name="Huber H."/>
            <person name="Yasawong M."/>
            <person name="Rohde M."/>
            <person name="Spring S."/>
            <person name="Abt B."/>
            <person name="Sikorski J."/>
            <person name="Wirth R."/>
            <person name="Detter J.C."/>
            <person name="Woyke T."/>
            <person name="Bristow J."/>
            <person name="Eisen J.A."/>
            <person name="Markowitz V."/>
            <person name="Hugenholtz P."/>
            <person name="Kyrpides N.C."/>
            <person name="Klenk H.P."/>
            <person name="Lapidus A."/>
        </authorList>
    </citation>
    <scope>NUCLEOTIDE SEQUENCE [LARGE SCALE GENOMIC DNA]</scope>
    <source>
        <strain evidence="3">DSM 11204 / 1A</strain>
    </source>
</reference>
<dbReference type="STRING" id="694429.Pyrfu_1016"/>
<evidence type="ECO:0000256" key="1">
    <source>
        <dbReference type="SAM" id="Phobius"/>
    </source>
</evidence>
<keyword evidence="1" id="KW-0812">Transmembrane</keyword>
<proteinExistence type="predicted"/>
<sequence>MTGRYAGFLLPVVVWVVVMLAFSLMVYTVDYPTGGYFSYTPWSAGIPSAYLGRIYICSWGGNASISIRLSGIKMAKFLVLAEAIGSGSNVTVSRLVVGDSRSLAFTYELRSPDLYRFTILVAFCAK</sequence>
<dbReference type="EMBL" id="CP002838">
    <property type="protein sequence ID" value="AEM38884.1"/>
    <property type="molecule type" value="Genomic_DNA"/>
</dbReference>
<dbReference type="InParanoid" id="G0EER2"/>
<keyword evidence="3" id="KW-1185">Reference proteome</keyword>
<keyword evidence="1" id="KW-0472">Membrane</keyword>
<keyword evidence="1" id="KW-1133">Transmembrane helix</keyword>
<dbReference type="HOGENOM" id="CLU_1976617_0_0_2"/>
<feature type="transmembrane region" description="Helical" evidence="1">
    <location>
        <begin position="7"/>
        <end position="29"/>
    </location>
</feature>
<feature type="transmembrane region" description="Helical" evidence="1">
    <location>
        <begin position="49"/>
        <end position="67"/>
    </location>
</feature>
<protein>
    <submittedName>
        <fullName evidence="2">Uncharacterized protein</fullName>
    </submittedName>
</protein>